<dbReference type="InterPro" id="IPR036291">
    <property type="entry name" value="NAD(P)-bd_dom_sf"/>
</dbReference>
<dbReference type="PRINTS" id="PR00080">
    <property type="entry name" value="SDRFAMILY"/>
</dbReference>
<evidence type="ECO:0000313" key="4">
    <source>
        <dbReference type="Proteomes" id="UP000193200"/>
    </source>
</evidence>
<organism evidence="3 4">
    <name type="scientific">Oceanibacterium hippocampi</name>
    <dbReference type="NCBI Taxonomy" id="745714"/>
    <lineage>
        <taxon>Bacteria</taxon>
        <taxon>Pseudomonadati</taxon>
        <taxon>Pseudomonadota</taxon>
        <taxon>Alphaproteobacteria</taxon>
        <taxon>Sneathiellales</taxon>
        <taxon>Sneathiellaceae</taxon>
        <taxon>Oceanibacterium</taxon>
    </lineage>
</organism>
<protein>
    <submittedName>
        <fullName evidence="3">3-oxoacyl-[acyl-carrier-protein] reductase FabG</fullName>
        <ecNumber evidence="3">1.1.1.100</ecNumber>
    </submittedName>
</protein>
<dbReference type="Gene3D" id="3.40.50.720">
    <property type="entry name" value="NAD(P)-binding Rossmann-like Domain"/>
    <property type="match status" value="1"/>
</dbReference>
<dbReference type="SUPFAM" id="SSF51735">
    <property type="entry name" value="NAD(P)-binding Rossmann-fold domains"/>
    <property type="match status" value="1"/>
</dbReference>
<keyword evidence="4" id="KW-1185">Reference proteome</keyword>
<reference evidence="3 4" key="1">
    <citation type="submission" date="2017-03" db="EMBL/GenBank/DDBJ databases">
        <authorList>
            <person name="Afonso C.L."/>
            <person name="Miller P.J."/>
            <person name="Scott M.A."/>
            <person name="Spackman E."/>
            <person name="Goraichik I."/>
            <person name="Dimitrov K.M."/>
            <person name="Suarez D.L."/>
            <person name="Swayne D.E."/>
        </authorList>
    </citation>
    <scope>NUCLEOTIDE SEQUENCE [LARGE SCALE GENOMIC DNA]</scope>
    <source>
        <strain evidence="3 4">CECT 7691</strain>
    </source>
</reference>
<gene>
    <name evidence="3" type="primary">fabG_3</name>
    <name evidence="3" type="ORF">OCH7691_00485</name>
</gene>
<dbReference type="Pfam" id="PF13561">
    <property type="entry name" value="adh_short_C2"/>
    <property type="match status" value="1"/>
</dbReference>
<dbReference type="PRINTS" id="PR00081">
    <property type="entry name" value="GDHRDH"/>
</dbReference>
<dbReference type="CDD" id="cd05233">
    <property type="entry name" value="SDR_c"/>
    <property type="match status" value="1"/>
</dbReference>
<comment type="similarity">
    <text evidence="1">Belongs to the short-chain dehydrogenases/reductases (SDR) family.</text>
</comment>
<proteinExistence type="inferred from homology"/>
<keyword evidence="3" id="KW-0560">Oxidoreductase</keyword>
<sequence length="269" mass="28059">MRYHSAMSSDPDKAAPATVPARKLLVTGGSRGIGAAIASLFAARGWQVALTYRERADTARAVVAEIEADGGTAAAFRVDVSDEAEIVALFDELDRAGFTPDAVVNNAGITGPRTALMDLDGGVLDRVLRTNIAGTMLIAREAAWRMARSRGGKGGAIVNISSTATRLGSPGQWVHYAASKAAVDMFTQGLARELAAEGIRVNAVSPGHTMTTADPAEQARIEARFEGERHSVPLGRIGKAEEVAEAVYWLADDAASYVTGALLPAAGGR</sequence>
<evidence type="ECO:0000256" key="1">
    <source>
        <dbReference type="ARBA" id="ARBA00006484"/>
    </source>
</evidence>
<dbReference type="AlphaFoldDB" id="A0A1Y5RN36"/>
<dbReference type="PANTHER" id="PTHR42760">
    <property type="entry name" value="SHORT-CHAIN DEHYDROGENASES/REDUCTASES FAMILY MEMBER"/>
    <property type="match status" value="1"/>
</dbReference>
<dbReference type="FunFam" id="3.40.50.720:FF:000084">
    <property type="entry name" value="Short-chain dehydrogenase reductase"/>
    <property type="match status" value="1"/>
</dbReference>
<dbReference type="InParanoid" id="A0A1Y5RN36"/>
<accession>A0A1Y5RN36</accession>
<dbReference type="GO" id="GO:0030497">
    <property type="term" value="P:fatty acid elongation"/>
    <property type="evidence" value="ECO:0007669"/>
    <property type="project" value="TreeGrafter"/>
</dbReference>
<feature type="domain" description="Ketoreductase" evidence="2">
    <location>
        <begin position="22"/>
        <end position="207"/>
    </location>
</feature>
<dbReference type="EMBL" id="FWFR01000001">
    <property type="protein sequence ID" value="SLN20229.1"/>
    <property type="molecule type" value="Genomic_DNA"/>
</dbReference>
<dbReference type="InterPro" id="IPR057326">
    <property type="entry name" value="KR_dom"/>
</dbReference>
<evidence type="ECO:0000313" key="3">
    <source>
        <dbReference type="EMBL" id="SLN20229.1"/>
    </source>
</evidence>
<dbReference type="InterPro" id="IPR002347">
    <property type="entry name" value="SDR_fam"/>
</dbReference>
<dbReference type="PANTHER" id="PTHR42760:SF40">
    <property type="entry name" value="3-OXOACYL-[ACYL-CARRIER-PROTEIN] REDUCTASE, CHLOROPLASTIC"/>
    <property type="match status" value="1"/>
</dbReference>
<dbReference type="Proteomes" id="UP000193200">
    <property type="component" value="Unassembled WGS sequence"/>
</dbReference>
<evidence type="ECO:0000259" key="2">
    <source>
        <dbReference type="SMART" id="SM00822"/>
    </source>
</evidence>
<name>A0A1Y5RN36_9PROT</name>
<dbReference type="EC" id="1.1.1.100" evidence="3"/>
<dbReference type="GO" id="GO:0004316">
    <property type="term" value="F:3-oxoacyl-[acyl-carrier-protein] reductase (NADPH) activity"/>
    <property type="evidence" value="ECO:0007669"/>
    <property type="project" value="UniProtKB-EC"/>
</dbReference>
<dbReference type="SMART" id="SM00822">
    <property type="entry name" value="PKS_KR"/>
    <property type="match status" value="1"/>
</dbReference>